<sequence length="392" mass="42673">MKSIFAVMKKEIKEAFRDRRTLIMSVLLPAVLVPAIVLGIFYFEGRTVEKQNADGFTVAFQGSQELRSFLSQAKLEVIEVQDVEKAVLEKEADVGLIEEYTSSQSKVVVVTSYASGTSGDSAASYLNSILPLYREQRIKDYLSQKGINEDVFSLVVVQSKQVGEPMAFAKFFLAYLVSLVMLTSGFVGNVYLGTDIGAGEKERGTLESLLATPVSRFSIAMGKWLALSALNCMGTLISLLSFTFSYSYAMTHFDMGLGLATGGSALAIWGAGIWAMIIGAVLLSLTGGALQFIISMYSRNMREAQLYLGQMGMVILPFIFILMPAFTNASTMPAWVFFVPIVNASAVTYNVIIGSVVWPLVGAALLIDVAVAVLLAFVISKFMNRESVILRM</sequence>
<feature type="transmembrane region" description="Helical" evidence="1">
    <location>
        <begin position="360"/>
        <end position="383"/>
    </location>
</feature>
<dbReference type="HOGENOM" id="CLU_022118_1_0_9"/>
<dbReference type="OrthoDB" id="5486437at2"/>
<accession>B5Y7G9</accession>
<dbReference type="KEGG" id="cpo:COPRO5265_0349"/>
<dbReference type="AlphaFoldDB" id="B5Y7G9"/>
<feature type="transmembrane region" description="Helical" evidence="1">
    <location>
        <begin position="172"/>
        <end position="192"/>
    </location>
</feature>
<keyword evidence="3" id="KW-1185">Reference proteome</keyword>
<dbReference type="eggNOG" id="COG1668">
    <property type="taxonomic scope" value="Bacteria"/>
</dbReference>
<keyword evidence="1" id="KW-1133">Transmembrane helix</keyword>
<evidence type="ECO:0000313" key="3">
    <source>
        <dbReference type="Proteomes" id="UP000001732"/>
    </source>
</evidence>
<reference evidence="3" key="1">
    <citation type="submission" date="2008-08" db="EMBL/GenBank/DDBJ databases">
        <title>The complete genome sequence of Coprothermobacter proteolyticus strain ATCC 5245 / DSM 5265 / BT.</title>
        <authorList>
            <person name="Dodson R.J."/>
            <person name="Durkin A.S."/>
            <person name="Wu M."/>
            <person name="Eisen J."/>
            <person name="Sutton G."/>
        </authorList>
    </citation>
    <scope>NUCLEOTIDE SEQUENCE [LARGE SCALE GENOMIC DNA]</scope>
    <source>
        <strain evidence="3">ATCC 35245 / DSM 5265 / OCM 4 / BT</strain>
    </source>
</reference>
<dbReference type="Proteomes" id="UP000001732">
    <property type="component" value="Chromosome"/>
</dbReference>
<organism evidence="2 3">
    <name type="scientific">Coprothermobacter proteolyticus (strain ATCC 35245 / DSM 5265 / OCM 4 / BT)</name>
    <dbReference type="NCBI Taxonomy" id="309798"/>
    <lineage>
        <taxon>Bacteria</taxon>
        <taxon>Pseudomonadati</taxon>
        <taxon>Coprothermobacterota</taxon>
        <taxon>Coprothermobacteria</taxon>
        <taxon>Coprothermobacterales</taxon>
        <taxon>Coprothermobacteraceae</taxon>
        <taxon>Coprothermobacter</taxon>
    </lineage>
</organism>
<dbReference type="GO" id="GO:0005886">
    <property type="term" value="C:plasma membrane"/>
    <property type="evidence" value="ECO:0007669"/>
    <property type="project" value="UniProtKB-SubCell"/>
</dbReference>
<gene>
    <name evidence="2" type="ordered locus">COPRO5265_0349</name>
</gene>
<dbReference type="PANTHER" id="PTHR43471">
    <property type="entry name" value="ABC TRANSPORTER PERMEASE"/>
    <property type="match status" value="1"/>
</dbReference>
<dbReference type="Pfam" id="PF12679">
    <property type="entry name" value="ABC2_membrane_2"/>
    <property type="match status" value="1"/>
</dbReference>
<proteinExistence type="predicted"/>
<protein>
    <submittedName>
        <fullName evidence="2">Putative ABC-type Na+ efflux pump, permease component</fullName>
    </submittedName>
</protein>
<evidence type="ECO:0000256" key="1">
    <source>
        <dbReference type="SAM" id="Phobius"/>
    </source>
</evidence>
<feature type="transmembrane region" description="Helical" evidence="1">
    <location>
        <begin position="332"/>
        <end position="353"/>
    </location>
</feature>
<feature type="transmembrane region" description="Helical" evidence="1">
    <location>
        <begin position="21"/>
        <end position="43"/>
    </location>
</feature>
<dbReference type="RefSeq" id="WP_012544778.1">
    <property type="nucleotide sequence ID" value="NC_011295.1"/>
</dbReference>
<feature type="transmembrane region" description="Helical" evidence="1">
    <location>
        <begin position="224"/>
        <end position="246"/>
    </location>
</feature>
<dbReference type="EMBL" id="CP001145">
    <property type="protein sequence ID" value="ACI18128.1"/>
    <property type="molecule type" value="Genomic_DNA"/>
</dbReference>
<dbReference type="PANTHER" id="PTHR43471:SF3">
    <property type="entry name" value="ABC TRANSPORTER PERMEASE PROTEIN NATB"/>
    <property type="match status" value="1"/>
</dbReference>
<dbReference type="GO" id="GO:0140359">
    <property type="term" value="F:ABC-type transporter activity"/>
    <property type="evidence" value="ECO:0007669"/>
    <property type="project" value="InterPro"/>
</dbReference>
<evidence type="ECO:0000313" key="2">
    <source>
        <dbReference type="EMBL" id="ACI18128.1"/>
    </source>
</evidence>
<dbReference type="STRING" id="309798.COPRO5265_0349"/>
<keyword evidence="1" id="KW-0812">Transmembrane</keyword>
<feature type="transmembrane region" description="Helical" evidence="1">
    <location>
        <begin position="306"/>
        <end position="326"/>
    </location>
</feature>
<reference evidence="2 3" key="2">
    <citation type="journal article" date="2014" name="Genome Announc.">
        <title>Complete Genome Sequence of Coprothermobacter proteolyticus DSM 5265.</title>
        <authorList>
            <person name="Alexiev A."/>
            <person name="Coil D.A."/>
            <person name="Badger J.H."/>
            <person name="Enticknap J."/>
            <person name="Ward N."/>
            <person name="Robb F.T."/>
            <person name="Eisen J.A."/>
        </authorList>
    </citation>
    <scope>NUCLEOTIDE SEQUENCE [LARGE SCALE GENOMIC DNA]</scope>
    <source>
        <strain evidence="3">ATCC 35245 / DSM 5265 / OCM 4 / BT</strain>
    </source>
</reference>
<name>B5Y7G9_COPPD</name>
<keyword evidence="1" id="KW-0472">Membrane</keyword>
<feature type="transmembrane region" description="Helical" evidence="1">
    <location>
        <begin position="266"/>
        <end position="294"/>
    </location>
</feature>